<reference evidence="2 3" key="1">
    <citation type="journal article" date="2016" name="Genome Announc.">
        <title>Complete Genome Sequence of Thiostrepton-Producing Streptomyces laurentii ATCC 31255.</title>
        <authorList>
            <person name="Doi K."/>
            <person name="Fujino Y."/>
            <person name="Nagayoshi Y."/>
            <person name="Ohshima T."/>
            <person name="Ogata S."/>
        </authorList>
    </citation>
    <scope>NUCLEOTIDE SEQUENCE [LARGE SCALE GENOMIC DNA]</scope>
    <source>
        <strain evidence="2 3">ATCC 31255</strain>
    </source>
</reference>
<dbReference type="Proteomes" id="UP000217676">
    <property type="component" value="Chromosome"/>
</dbReference>
<keyword evidence="1" id="KW-1133">Transmembrane helix</keyword>
<dbReference type="EMBL" id="AP017424">
    <property type="protein sequence ID" value="BAU81381.1"/>
    <property type="molecule type" value="Genomic_DNA"/>
</dbReference>
<feature type="transmembrane region" description="Helical" evidence="1">
    <location>
        <begin position="105"/>
        <end position="128"/>
    </location>
</feature>
<keyword evidence="1" id="KW-0472">Membrane</keyword>
<proteinExistence type="predicted"/>
<dbReference type="AlphaFoldDB" id="A0A160NUX2"/>
<protein>
    <submittedName>
        <fullName evidence="2">Uncharacterized protein</fullName>
    </submittedName>
</protein>
<feature type="transmembrane region" description="Helical" evidence="1">
    <location>
        <begin position="66"/>
        <end position="84"/>
    </location>
</feature>
<organism evidence="2 3">
    <name type="scientific">Streptomyces laurentii</name>
    <dbReference type="NCBI Taxonomy" id="39478"/>
    <lineage>
        <taxon>Bacteria</taxon>
        <taxon>Bacillati</taxon>
        <taxon>Actinomycetota</taxon>
        <taxon>Actinomycetes</taxon>
        <taxon>Kitasatosporales</taxon>
        <taxon>Streptomycetaceae</taxon>
        <taxon>Streptomyces</taxon>
    </lineage>
</organism>
<evidence type="ECO:0000313" key="2">
    <source>
        <dbReference type="EMBL" id="BAU81381.1"/>
    </source>
</evidence>
<keyword evidence="3" id="KW-1185">Reference proteome</keyword>
<feature type="transmembrane region" description="Helical" evidence="1">
    <location>
        <begin position="38"/>
        <end position="60"/>
    </location>
</feature>
<keyword evidence="1" id="KW-0812">Transmembrane</keyword>
<feature type="transmembrane region" description="Helical" evidence="1">
    <location>
        <begin position="6"/>
        <end position="26"/>
    </location>
</feature>
<evidence type="ECO:0000256" key="1">
    <source>
        <dbReference type="SAM" id="Phobius"/>
    </source>
</evidence>
<dbReference type="KEGG" id="slau:SLA_0426"/>
<accession>A0A160NUX2</accession>
<dbReference type="RefSeq" id="WP_359880390.1">
    <property type="nucleotide sequence ID" value="NZ_JBEYHT010000040.1"/>
</dbReference>
<name>A0A160NUX2_STRLU</name>
<evidence type="ECO:0000313" key="3">
    <source>
        <dbReference type="Proteomes" id="UP000217676"/>
    </source>
</evidence>
<gene>
    <name evidence="2" type="ORF">SLA_0426</name>
</gene>
<sequence>MLARLPVGWLVAMAAFATAVLCLGVQRCARTRGPVARTAVLSFAFLLVMTGMGRLGIVPWDARQMMVMYSFVWVGFTIGALPSGKRLREAFAAGDRRPESDAPALPVRYVVFMCVAVTLALFLAFPLAM</sequence>